<dbReference type="STRING" id="76728.AQ490_11345"/>
<dbReference type="PANTHER" id="PTHR43697">
    <property type="entry name" value="SERYL-TRNA SYNTHETASE"/>
    <property type="match status" value="1"/>
</dbReference>
<accession>A0A0T6LKB6</accession>
<dbReference type="GO" id="GO:0006434">
    <property type="term" value="P:seryl-tRNA aminoacylation"/>
    <property type="evidence" value="ECO:0007669"/>
    <property type="project" value="UniProtKB-UniRule"/>
</dbReference>
<evidence type="ECO:0000256" key="8">
    <source>
        <dbReference type="ARBA" id="ARBA00022840"/>
    </source>
</evidence>
<evidence type="ECO:0000256" key="9">
    <source>
        <dbReference type="ARBA" id="ARBA00022917"/>
    </source>
</evidence>
<evidence type="ECO:0000259" key="18">
    <source>
        <dbReference type="PROSITE" id="PS50862"/>
    </source>
</evidence>
<evidence type="ECO:0000256" key="10">
    <source>
        <dbReference type="ARBA" id="ARBA00023146"/>
    </source>
</evidence>
<keyword evidence="9" id="KW-0648">Protein biosynthesis</keyword>
<dbReference type="InterPro" id="IPR010978">
    <property type="entry name" value="tRNA-bd_arm"/>
</dbReference>
<keyword evidence="7" id="KW-0547">Nucleotide-binding</keyword>
<dbReference type="EC" id="6.1.1.11" evidence="4 14"/>
<protein>
    <recommendedName>
        <fullName evidence="11 14">Serine--tRNA ligase</fullName>
        <ecNumber evidence="4 14">6.1.1.11</ecNumber>
    </recommendedName>
</protein>
<evidence type="ECO:0000256" key="6">
    <source>
        <dbReference type="ARBA" id="ARBA00022598"/>
    </source>
</evidence>
<comment type="caution">
    <text evidence="19">The sequence shown here is derived from an EMBL/GenBank/DDBJ whole genome shotgun (WGS) entry which is preliminary data.</text>
</comment>
<dbReference type="Pfam" id="PF02403">
    <property type="entry name" value="Seryl_tRNA_N"/>
    <property type="match status" value="1"/>
</dbReference>
<dbReference type="RefSeq" id="WP_018386571.1">
    <property type="nucleotide sequence ID" value="NZ_LLZU01000039.1"/>
</dbReference>
<evidence type="ECO:0000256" key="4">
    <source>
        <dbReference type="ARBA" id="ARBA00012840"/>
    </source>
</evidence>
<dbReference type="Proteomes" id="UP000050867">
    <property type="component" value="Unassembled WGS sequence"/>
</dbReference>
<feature type="binding site" evidence="15">
    <location>
        <position position="232"/>
    </location>
    <ligand>
        <name>L-serine</name>
        <dbReference type="ChEBI" id="CHEBI:33384"/>
    </ligand>
</feature>
<sequence>MLDIELIRKEPDMVRDALLKRMDEVDLEPVLKADRDRRRLLQEVESARAERKRLTKEIGRQRASGGDTAEAERRAAGIGEEIDRAQAELTGVEEALRGLLMELPNLPDDRTPPGGKEANQVVRTWGERPDLGDAPLDHVELSTRLGLVDYARGVKLGGNGYWLYTGQGAALEWALLDFFNREHYAAGYEFMLPPHVLTEESGYAAGQFPKFYDDVFHIQATEGGRGSFLLPTAETAILNVYRDEILPLDQLPIKAFAYTPCYRRESGSHRSQERGTVRGHQFNKVEMFQFTTPELAEEALTELVGRTESLVEKLGLHYRTSLLAARDASATMRMTYDVEVWIPSIQTYKEVSSASWAGDYQARRANIRYRPAPGRPTTLVHTLNASGLATSRLLPAILEQNQRPDGSVVVPEPLRAWVGTDVIHPRR</sequence>
<feature type="region of interest" description="Disordered" evidence="17">
    <location>
        <begin position="52"/>
        <end position="74"/>
    </location>
</feature>
<dbReference type="InterPro" id="IPR002317">
    <property type="entry name" value="Ser-tRNA-ligase_type_1"/>
</dbReference>
<dbReference type="EMBL" id="LLZU01000039">
    <property type="protein sequence ID" value="KRV46486.1"/>
    <property type="molecule type" value="Genomic_DNA"/>
</dbReference>
<evidence type="ECO:0000256" key="12">
    <source>
        <dbReference type="ARBA" id="ARBA00047929"/>
    </source>
</evidence>
<dbReference type="GO" id="GO:0004828">
    <property type="term" value="F:serine-tRNA ligase activity"/>
    <property type="evidence" value="ECO:0007669"/>
    <property type="project" value="UniProtKB-UniRule"/>
</dbReference>
<comment type="pathway">
    <text evidence="2">Aminoacyl-tRNA biosynthesis; selenocysteinyl-tRNA(Sec) biosynthesis; L-seryl-tRNA(Sec) from L-serine and tRNA(Sec): step 1/1.</text>
</comment>
<dbReference type="PIRSF" id="PIRSF001529">
    <property type="entry name" value="Ser-tRNA-synth_IIa"/>
    <property type="match status" value="1"/>
</dbReference>
<dbReference type="GO" id="GO:0005737">
    <property type="term" value="C:cytoplasm"/>
    <property type="evidence" value="ECO:0007669"/>
    <property type="project" value="UniProtKB-SubCell"/>
</dbReference>
<evidence type="ECO:0000256" key="13">
    <source>
        <dbReference type="ARBA" id="ARBA00048823"/>
    </source>
</evidence>
<evidence type="ECO:0000256" key="5">
    <source>
        <dbReference type="ARBA" id="ARBA00022490"/>
    </source>
</evidence>
<feature type="domain" description="Aminoacyl-transfer RNA synthetases class-II family profile" evidence="18">
    <location>
        <begin position="137"/>
        <end position="411"/>
    </location>
</feature>
<comment type="similarity">
    <text evidence="3">Belongs to the class-II aminoacyl-tRNA synthetase family. Type-1 seryl-tRNA synthetase subfamily.</text>
</comment>
<dbReference type="GO" id="GO:0005524">
    <property type="term" value="F:ATP binding"/>
    <property type="evidence" value="ECO:0007669"/>
    <property type="project" value="UniProtKB-KW"/>
</dbReference>
<dbReference type="InterPro" id="IPR045864">
    <property type="entry name" value="aa-tRNA-synth_II/BPL/LPL"/>
</dbReference>
<evidence type="ECO:0000256" key="17">
    <source>
        <dbReference type="SAM" id="MobiDB-lite"/>
    </source>
</evidence>
<feature type="binding site" evidence="15">
    <location>
        <position position="263"/>
    </location>
    <ligand>
        <name>L-serine</name>
        <dbReference type="ChEBI" id="CHEBI:33384"/>
    </ligand>
</feature>
<evidence type="ECO:0000256" key="15">
    <source>
        <dbReference type="PIRSR" id="PIRSR001529-1"/>
    </source>
</evidence>
<dbReference type="PANTHER" id="PTHR43697:SF1">
    <property type="entry name" value="SERINE--TRNA LIGASE"/>
    <property type="match status" value="1"/>
</dbReference>
<dbReference type="AlphaFoldDB" id="A0A0T6LKB6"/>
<dbReference type="Gene3D" id="1.10.287.40">
    <property type="entry name" value="Serine-tRNA synthetase, tRNA binding domain"/>
    <property type="match status" value="1"/>
</dbReference>
<comment type="catalytic activity">
    <reaction evidence="13">
        <text>tRNA(Ser) + L-serine + ATP = L-seryl-tRNA(Ser) + AMP + diphosphate + H(+)</text>
        <dbReference type="Rhea" id="RHEA:12292"/>
        <dbReference type="Rhea" id="RHEA-COMP:9669"/>
        <dbReference type="Rhea" id="RHEA-COMP:9703"/>
        <dbReference type="ChEBI" id="CHEBI:15378"/>
        <dbReference type="ChEBI" id="CHEBI:30616"/>
        <dbReference type="ChEBI" id="CHEBI:33019"/>
        <dbReference type="ChEBI" id="CHEBI:33384"/>
        <dbReference type="ChEBI" id="CHEBI:78442"/>
        <dbReference type="ChEBI" id="CHEBI:78533"/>
        <dbReference type="ChEBI" id="CHEBI:456215"/>
        <dbReference type="EC" id="6.1.1.11"/>
    </reaction>
</comment>
<dbReference type="PRINTS" id="PR00981">
    <property type="entry name" value="TRNASYNTHSER"/>
</dbReference>
<dbReference type="Pfam" id="PF00587">
    <property type="entry name" value="tRNA-synt_2b"/>
    <property type="match status" value="1"/>
</dbReference>
<dbReference type="eggNOG" id="COG0172">
    <property type="taxonomic scope" value="Bacteria"/>
</dbReference>
<gene>
    <name evidence="19" type="ORF">AQ490_11345</name>
</gene>
<keyword evidence="8 16" id="KW-0067">ATP-binding</keyword>
<keyword evidence="20" id="KW-1185">Reference proteome</keyword>
<evidence type="ECO:0000313" key="19">
    <source>
        <dbReference type="EMBL" id="KRV46486.1"/>
    </source>
</evidence>
<feature type="binding site" evidence="16">
    <location>
        <begin position="263"/>
        <end position="265"/>
    </location>
    <ligand>
        <name>ATP</name>
        <dbReference type="ChEBI" id="CHEBI:30616"/>
    </ligand>
</feature>
<comment type="catalytic activity">
    <reaction evidence="12">
        <text>tRNA(Sec) + L-serine + ATP = L-seryl-tRNA(Sec) + AMP + diphosphate + H(+)</text>
        <dbReference type="Rhea" id="RHEA:42580"/>
        <dbReference type="Rhea" id="RHEA-COMP:9742"/>
        <dbReference type="Rhea" id="RHEA-COMP:10128"/>
        <dbReference type="ChEBI" id="CHEBI:15378"/>
        <dbReference type="ChEBI" id="CHEBI:30616"/>
        <dbReference type="ChEBI" id="CHEBI:33019"/>
        <dbReference type="ChEBI" id="CHEBI:33384"/>
        <dbReference type="ChEBI" id="CHEBI:78442"/>
        <dbReference type="ChEBI" id="CHEBI:78533"/>
        <dbReference type="ChEBI" id="CHEBI:456215"/>
        <dbReference type="EC" id="6.1.1.11"/>
    </reaction>
</comment>
<dbReference type="InterPro" id="IPR015866">
    <property type="entry name" value="Ser-tRNA-synth_1_N"/>
</dbReference>
<dbReference type="InterPro" id="IPR042103">
    <property type="entry name" value="SerRS_1_N_sf"/>
</dbReference>
<feature type="binding site" evidence="15">
    <location>
        <position position="286"/>
    </location>
    <ligand>
        <name>L-serine</name>
        <dbReference type="ChEBI" id="CHEBI:33384"/>
    </ligand>
</feature>
<evidence type="ECO:0000256" key="16">
    <source>
        <dbReference type="PIRSR" id="PIRSR001529-2"/>
    </source>
</evidence>
<feature type="binding site" evidence="16">
    <location>
        <begin position="350"/>
        <end position="353"/>
    </location>
    <ligand>
        <name>ATP</name>
        <dbReference type="ChEBI" id="CHEBI:30616"/>
    </ligand>
</feature>
<evidence type="ECO:0000256" key="14">
    <source>
        <dbReference type="NCBIfam" id="TIGR00414"/>
    </source>
</evidence>
<dbReference type="SUPFAM" id="SSF55681">
    <property type="entry name" value="Class II aaRS and biotin synthetases"/>
    <property type="match status" value="1"/>
</dbReference>
<name>A0A0T6LKB6_WENVI</name>
<evidence type="ECO:0000256" key="11">
    <source>
        <dbReference type="ARBA" id="ARBA00039158"/>
    </source>
</evidence>
<organism evidence="19 20">
    <name type="scientific">Wenjunlia vitaminophila</name>
    <name type="common">Streptomyces vitaminophilus</name>
    <dbReference type="NCBI Taxonomy" id="76728"/>
    <lineage>
        <taxon>Bacteria</taxon>
        <taxon>Bacillati</taxon>
        <taxon>Actinomycetota</taxon>
        <taxon>Actinomycetes</taxon>
        <taxon>Kitasatosporales</taxon>
        <taxon>Streptomycetaceae</taxon>
        <taxon>Wenjunlia</taxon>
    </lineage>
</organism>
<keyword evidence="6 19" id="KW-0436">Ligase</keyword>
<dbReference type="Gene3D" id="3.30.930.10">
    <property type="entry name" value="Bira Bifunctional Protein, Domain 2"/>
    <property type="match status" value="1"/>
</dbReference>
<reference evidence="19 20" key="1">
    <citation type="submission" date="2015-10" db="EMBL/GenBank/DDBJ databases">
        <title>Draft genome sequence of pyrrolomycin-producing Streptomyces vitaminophilus.</title>
        <authorList>
            <person name="Graham D.E."/>
            <person name="Mahan K.M."/>
            <person name="Klingeman D.M."/>
            <person name="Hettich R.L."/>
            <person name="Parry R.J."/>
        </authorList>
    </citation>
    <scope>NUCLEOTIDE SEQUENCE [LARGE SCALE GENOMIC DNA]</scope>
    <source>
        <strain evidence="19 20">ATCC 31673</strain>
    </source>
</reference>
<proteinExistence type="inferred from homology"/>
<comment type="subcellular location">
    <subcellularLocation>
        <location evidence="1">Cytoplasm</location>
    </subcellularLocation>
</comment>
<dbReference type="InterPro" id="IPR006195">
    <property type="entry name" value="aa-tRNA-synth_II"/>
</dbReference>
<feature type="binding site" evidence="15">
    <location>
        <position position="384"/>
    </location>
    <ligand>
        <name>L-serine</name>
        <dbReference type="ChEBI" id="CHEBI:33384"/>
    </ligand>
</feature>
<dbReference type="OrthoDB" id="9804647at2"/>
<dbReference type="PROSITE" id="PS50862">
    <property type="entry name" value="AA_TRNA_LIGASE_II"/>
    <property type="match status" value="1"/>
</dbReference>
<dbReference type="SUPFAM" id="SSF46589">
    <property type="entry name" value="tRNA-binding arm"/>
    <property type="match status" value="1"/>
</dbReference>
<keyword evidence="10" id="KW-0030">Aminoacyl-tRNA synthetase</keyword>
<dbReference type="InterPro" id="IPR002314">
    <property type="entry name" value="aa-tRNA-synt_IIb"/>
</dbReference>
<evidence type="ECO:0000256" key="1">
    <source>
        <dbReference type="ARBA" id="ARBA00004496"/>
    </source>
</evidence>
<keyword evidence="5" id="KW-0963">Cytoplasm</keyword>
<evidence type="ECO:0000256" key="3">
    <source>
        <dbReference type="ARBA" id="ARBA00010728"/>
    </source>
</evidence>
<evidence type="ECO:0000256" key="2">
    <source>
        <dbReference type="ARBA" id="ARBA00005045"/>
    </source>
</evidence>
<evidence type="ECO:0000256" key="7">
    <source>
        <dbReference type="ARBA" id="ARBA00022741"/>
    </source>
</evidence>
<evidence type="ECO:0000313" key="20">
    <source>
        <dbReference type="Proteomes" id="UP000050867"/>
    </source>
</evidence>
<dbReference type="NCBIfam" id="TIGR00414">
    <property type="entry name" value="serS"/>
    <property type="match status" value="1"/>
</dbReference>